<dbReference type="Proteomes" id="UP000004705">
    <property type="component" value="Chromosome"/>
</dbReference>
<accession>H8GFR4</accession>
<keyword evidence="2" id="KW-1185">Reference proteome</keyword>
<gene>
    <name evidence="1" type="ORF">SacazDRAFT_04253</name>
</gene>
<evidence type="ECO:0000313" key="2">
    <source>
        <dbReference type="Proteomes" id="UP000004705"/>
    </source>
</evidence>
<dbReference type="AlphaFoldDB" id="H8GFR4"/>
<proteinExistence type="predicted"/>
<sequence length="309" mass="33339">MERSCGWCGCSAMSSNHARLSPVAARTATAMSTPHHHRNGRTSRRVSGCRVTARKTPMIMSTVRPLVRTHSENPHVLTNVAAVVSQLAGIAVTAPARTKARASRLVRFAVRVRTASATEIRRWSTGSCWHSSRLTCGIVGDKGGVADVEALVDAVSGVVFAGCRDWDRVAGGCGRSCRASSSSVSRETRRAADASAVSVGCLLMLNSLRCSSWVLGDHHTTSRGTASHRHQPLKANHARVHSKTGMPVWSAKFSPSGGRHAREGNARSRLSIGGCLRRSAVPMRGRPRLWLAALAGPTTRSRRWRSRWQ</sequence>
<evidence type="ECO:0000313" key="1">
    <source>
        <dbReference type="EMBL" id="EHY91099.1"/>
    </source>
</evidence>
<name>H8GFR4_9PSEU</name>
<reference evidence="1 2" key="1">
    <citation type="journal article" date="2012" name="Stand. Genomic Sci.">
        <title>Genome sequence of the soil bacterium Saccharomonospora azurea type strain (NA-128(T)).</title>
        <authorList>
            <person name="Klenk H.P."/>
            <person name="Held B."/>
            <person name="Lucas S."/>
            <person name="Lapidus A."/>
            <person name="Copeland A."/>
            <person name="Hammon N."/>
            <person name="Pitluck S."/>
            <person name="Goodwin L.A."/>
            <person name="Han C."/>
            <person name="Tapia R."/>
            <person name="Brambilla E.M."/>
            <person name="Potter G."/>
            <person name="Land M."/>
            <person name="Ivanova N."/>
            <person name="Rohde M."/>
            <person name="Goker M."/>
            <person name="Detter J.C."/>
            <person name="Kyrpides N.C."/>
            <person name="Woyke T."/>
        </authorList>
    </citation>
    <scope>NUCLEOTIDE SEQUENCE [LARGE SCALE GENOMIC DNA]</scope>
    <source>
        <strain evidence="1 2">NA-128</strain>
    </source>
</reference>
<dbReference type="HOGENOM" id="CLU_899829_0_0_11"/>
<organism evidence="1 2">
    <name type="scientific">Saccharomonospora azurea NA-128</name>
    <dbReference type="NCBI Taxonomy" id="882081"/>
    <lineage>
        <taxon>Bacteria</taxon>
        <taxon>Bacillati</taxon>
        <taxon>Actinomycetota</taxon>
        <taxon>Actinomycetes</taxon>
        <taxon>Pseudonocardiales</taxon>
        <taxon>Pseudonocardiaceae</taxon>
        <taxon>Saccharomonospora</taxon>
    </lineage>
</organism>
<dbReference type="EMBL" id="CM001466">
    <property type="protein sequence ID" value="EHY91099.1"/>
    <property type="molecule type" value="Genomic_DNA"/>
</dbReference>
<protein>
    <submittedName>
        <fullName evidence="1">Uncharacterized protein</fullName>
    </submittedName>
</protein>